<keyword evidence="3" id="KW-0812">Transmembrane</keyword>
<feature type="coiled-coil region" evidence="1">
    <location>
        <begin position="212"/>
        <end position="253"/>
    </location>
</feature>
<protein>
    <recommendedName>
        <fullName evidence="6">Helix-turn-helix domain-containing protein</fullName>
    </recommendedName>
</protein>
<reference evidence="4 5" key="1">
    <citation type="submission" date="2020-10" db="EMBL/GenBank/DDBJ databases">
        <title>Wide distribution of Phycisphaera-like planctomycetes from WD2101 soil group in peatlands and genome analysis of the first cultivated representative.</title>
        <authorList>
            <person name="Dedysh S.N."/>
            <person name="Beletsky A.V."/>
            <person name="Ivanova A."/>
            <person name="Kulichevskaya I.S."/>
            <person name="Suzina N.E."/>
            <person name="Philippov D.A."/>
            <person name="Rakitin A.L."/>
            <person name="Mardanov A.V."/>
            <person name="Ravin N.V."/>
        </authorList>
    </citation>
    <scope>NUCLEOTIDE SEQUENCE [LARGE SCALE GENOMIC DNA]</scope>
    <source>
        <strain evidence="4 5">M1803</strain>
    </source>
</reference>
<feature type="compositionally biased region" description="Polar residues" evidence="2">
    <location>
        <begin position="332"/>
        <end position="341"/>
    </location>
</feature>
<evidence type="ECO:0000256" key="1">
    <source>
        <dbReference type="SAM" id="Coils"/>
    </source>
</evidence>
<evidence type="ECO:0000256" key="2">
    <source>
        <dbReference type="SAM" id="MobiDB-lite"/>
    </source>
</evidence>
<feature type="region of interest" description="Disordered" evidence="2">
    <location>
        <begin position="95"/>
        <end position="114"/>
    </location>
</feature>
<accession>A0A7M2WSL2</accession>
<feature type="transmembrane region" description="Helical" evidence="3">
    <location>
        <begin position="172"/>
        <end position="196"/>
    </location>
</feature>
<feature type="region of interest" description="Disordered" evidence="2">
    <location>
        <begin position="272"/>
        <end position="347"/>
    </location>
</feature>
<name>A0A7M2WSL2_9BACT</name>
<evidence type="ECO:0008006" key="6">
    <source>
        <dbReference type="Google" id="ProtNLM"/>
    </source>
</evidence>
<feature type="compositionally biased region" description="Polar residues" evidence="2">
    <location>
        <begin position="272"/>
        <end position="291"/>
    </location>
</feature>
<dbReference type="AlphaFoldDB" id="A0A7M2WSL2"/>
<dbReference type="KEGG" id="hbs:IPV69_14920"/>
<dbReference type="Proteomes" id="UP000593765">
    <property type="component" value="Chromosome"/>
</dbReference>
<sequence>MPDTWQTIEQAAVTLGLSVRTVNRHITGGKLESRLFEGRREVLVSLPDPVRPADSTKSAAPQRAASAAPSASGTTDTPPAPESTVNFTMGAAANDRNDAASSNPSANAAADKPAYESVRRAMFDSESNEKPLDLRTMLTLADSADDKASLAVAAYQTLARTSEMQVHSLRRVALGAWAAVGVMAAGAIMAVGWGTYRLTTSEGTSSYLRAQVTDQKTEINHLTDERDRARNELVRLQIESARLQDRLSQLADAQSVAEIARYALRTIKQNDLGSSPIATQPTVAASATQPTLVEGPIKPDTHSPTTQPAHPAGGIAAGPVTQPASKPALTGQRPTYITNSREPFDPR</sequence>
<organism evidence="4 5">
    <name type="scientific">Humisphaera borealis</name>
    <dbReference type="NCBI Taxonomy" id="2807512"/>
    <lineage>
        <taxon>Bacteria</taxon>
        <taxon>Pseudomonadati</taxon>
        <taxon>Planctomycetota</taxon>
        <taxon>Phycisphaerae</taxon>
        <taxon>Tepidisphaerales</taxon>
        <taxon>Tepidisphaeraceae</taxon>
        <taxon>Humisphaera</taxon>
    </lineage>
</organism>
<keyword evidence="5" id="KW-1185">Reference proteome</keyword>
<evidence type="ECO:0000256" key="3">
    <source>
        <dbReference type="SAM" id="Phobius"/>
    </source>
</evidence>
<feature type="compositionally biased region" description="Low complexity" evidence="2">
    <location>
        <begin position="95"/>
        <end position="111"/>
    </location>
</feature>
<gene>
    <name evidence="4" type="ORF">IPV69_14920</name>
</gene>
<proteinExistence type="predicted"/>
<keyword evidence="3" id="KW-0472">Membrane</keyword>
<feature type="region of interest" description="Disordered" evidence="2">
    <location>
        <begin position="47"/>
        <end position="86"/>
    </location>
</feature>
<dbReference type="RefSeq" id="WP_206290487.1">
    <property type="nucleotide sequence ID" value="NZ_CP063458.1"/>
</dbReference>
<keyword evidence="1" id="KW-0175">Coiled coil</keyword>
<feature type="compositionally biased region" description="Low complexity" evidence="2">
    <location>
        <begin position="56"/>
        <end position="77"/>
    </location>
</feature>
<dbReference type="EMBL" id="CP063458">
    <property type="protein sequence ID" value="QOV87580.1"/>
    <property type="molecule type" value="Genomic_DNA"/>
</dbReference>
<keyword evidence="3" id="KW-1133">Transmembrane helix</keyword>
<evidence type="ECO:0000313" key="4">
    <source>
        <dbReference type="EMBL" id="QOV87580.1"/>
    </source>
</evidence>
<evidence type="ECO:0000313" key="5">
    <source>
        <dbReference type="Proteomes" id="UP000593765"/>
    </source>
</evidence>
<feature type="compositionally biased region" description="Low complexity" evidence="2">
    <location>
        <begin position="308"/>
        <end position="319"/>
    </location>
</feature>